<feature type="transmembrane region" description="Helical" evidence="12">
    <location>
        <begin position="93"/>
        <end position="113"/>
    </location>
</feature>
<dbReference type="NCBIfam" id="TIGR00879">
    <property type="entry name" value="SP"/>
    <property type="match status" value="1"/>
</dbReference>
<gene>
    <name evidence="15" type="ORF">E3N88_21360</name>
</gene>
<dbReference type="PANTHER" id="PTHR23503">
    <property type="entry name" value="SOLUTE CARRIER FAMILY 2"/>
    <property type="match status" value="1"/>
</dbReference>
<keyword evidence="12" id="KW-0999">Mitochondrion inner membrane</keyword>
<evidence type="ECO:0000256" key="11">
    <source>
        <dbReference type="RuleBase" id="RU003346"/>
    </source>
</evidence>
<dbReference type="InterPro" id="IPR005616">
    <property type="entry name" value="CcmH/CycL/Ccl2/NrfF_N"/>
</dbReference>
<dbReference type="CDD" id="cd16378">
    <property type="entry name" value="CcmH_N"/>
    <property type="match status" value="1"/>
</dbReference>
<evidence type="ECO:0000313" key="15">
    <source>
        <dbReference type="EMBL" id="KAD4889287.1"/>
    </source>
</evidence>
<dbReference type="Pfam" id="PF00083">
    <property type="entry name" value="Sugar_tr"/>
    <property type="match status" value="1"/>
</dbReference>
<feature type="transmembrane region" description="Helical" evidence="12">
    <location>
        <begin position="54"/>
        <end position="73"/>
    </location>
</feature>
<dbReference type="Pfam" id="PF03918">
    <property type="entry name" value="CcmH"/>
    <property type="match status" value="1"/>
</dbReference>
<dbReference type="GO" id="GO:0046872">
    <property type="term" value="F:metal ion binding"/>
    <property type="evidence" value="ECO:0007669"/>
    <property type="project" value="UniProtKB-KW"/>
</dbReference>
<comment type="caution">
    <text evidence="12">Lacks conserved residue(s) required for the propagation of feature annotation.</text>
</comment>
<sequence>MRGRQREQVYSTYKRASSRDRLNAQDREDGLGGNPSHAPNESGKGPGNPPWIRSLPHVIVAALASFLFGYHLGVVNGTLESISVDLSFHGDTMAEGLVVSTCLGGAFIGSTISGWIADGIGRRRAFQLCAIPMIIGASMSATSDGLGGMLFGRFLVGTAMGVSPPVAALYITEVSPAFVRGTYGSFTQIATCLGLIASFFIGIPAKDVPRWWRICFWVSTVPAALLALLMEFCAESPHWLLKRGRSAEAEAEFAKLLGGLHVKSAMAELSKSDRGDEIDGVKLSELLYGRHFRVVFIGSALLALQQLSGINAVFYFSSTVFKSAGVPPDIANMSVGVVNLSGSIVAMVLMDKLGRKGLLLGSFIGMAMSMAMQAVAGSNLVSGSSSVVYLSVGGVFLFVLSFAMGVGPVPGLLLSEIFPNRIRAKAMAICMAVHWYPVPELAVLWEQIFIAMQLFDEMPKMEKEEDPVKKQQIVDARARNISHNVRCLECGSQSIEESNADIAVLLRKLIRDEIRSGKSDKDIYKKLEDEYGETILYAPKFDWQTAGLWLSPLLIAAGAGGIWAYGRHRQRTNVHLLALNLTRGIPLTPKEKEAMLEILTPPPPQGLLPSSPWWSRWLPK</sequence>
<keyword evidence="7 12" id="KW-1133">Transmembrane helix</keyword>
<evidence type="ECO:0000256" key="5">
    <source>
        <dbReference type="ARBA" id="ARBA00022692"/>
    </source>
</evidence>
<dbReference type="InterPro" id="IPR045263">
    <property type="entry name" value="GLUT"/>
</dbReference>
<keyword evidence="12" id="KW-0496">Mitochondrion</keyword>
<feature type="compositionally biased region" description="Basic and acidic residues" evidence="13">
    <location>
        <begin position="17"/>
        <end position="30"/>
    </location>
</feature>
<feature type="transmembrane region" description="Helical" evidence="12">
    <location>
        <begin position="183"/>
        <end position="205"/>
    </location>
</feature>
<dbReference type="SUPFAM" id="SSF103473">
    <property type="entry name" value="MFS general substrate transporter"/>
    <property type="match status" value="1"/>
</dbReference>
<keyword evidence="8 12" id="KW-0408">Iron</keyword>
<comment type="similarity">
    <text evidence="10">Belongs to the major facilitator superfamily. Phosphate:H(+) symporter (TC 2.A.1.9) family.</text>
</comment>
<dbReference type="GO" id="GO:0005743">
    <property type="term" value="C:mitochondrial inner membrane"/>
    <property type="evidence" value="ECO:0007669"/>
    <property type="project" value="UniProtKB-SubCell"/>
</dbReference>
<evidence type="ECO:0000256" key="2">
    <source>
        <dbReference type="ARBA" id="ARBA00010342"/>
    </source>
</evidence>
<evidence type="ECO:0000256" key="10">
    <source>
        <dbReference type="ARBA" id="ARBA00044504"/>
    </source>
</evidence>
<evidence type="ECO:0000313" key="16">
    <source>
        <dbReference type="Proteomes" id="UP000326396"/>
    </source>
</evidence>
<feature type="transmembrane region" description="Helical" evidence="12">
    <location>
        <begin position="330"/>
        <end position="350"/>
    </location>
</feature>
<dbReference type="CDD" id="cd17315">
    <property type="entry name" value="MFS_GLUT_like"/>
    <property type="match status" value="1"/>
</dbReference>
<evidence type="ECO:0000256" key="12">
    <source>
        <dbReference type="RuleBase" id="RU364112"/>
    </source>
</evidence>
<comment type="similarity">
    <text evidence="11">Belongs to the major facilitator superfamily. Sugar transporter (TC 2.A.1.1) family.</text>
</comment>
<feature type="transmembrane region" description="Helical" evidence="12">
    <location>
        <begin position="294"/>
        <end position="318"/>
    </location>
</feature>
<dbReference type="PRINTS" id="PR00171">
    <property type="entry name" value="SUGRTRNSPORT"/>
</dbReference>
<feature type="transmembrane region" description="Helical" evidence="12">
    <location>
        <begin position="357"/>
        <end position="376"/>
    </location>
</feature>
<feature type="domain" description="Major facilitator superfamily (MFS) profile" evidence="14">
    <location>
        <begin position="57"/>
        <end position="515"/>
    </location>
</feature>
<dbReference type="InterPro" id="IPR036259">
    <property type="entry name" value="MFS_trans_sf"/>
</dbReference>
<keyword evidence="4 12" id="KW-0349">Heme</keyword>
<dbReference type="GO" id="GO:0015149">
    <property type="term" value="F:hexose transmembrane transporter activity"/>
    <property type="evidence" value="ECO:0007669"/>
    <property type="project" value="TreeGrafter"/>
</dbReference>
<dbReference type="InterPro" id="IPR005828">
    <property type="entry name" value="MFS_sugar_transport-like"/>
</dbReference>
<evidence type="ECO:0000256" key="4">
    <source>
        <dbReference type="ARBA" id="ARBA00022617"/>
    </source>
</evidence>
<evidence type="ECO:0000256" key="7">
    <source>
        <dbReference type="ARBA" id="ARBA00022989"/>
    </source>
</evidence>
<evidence type="ECO:0000256" key="13">
    <source>
        <dbReference type="SAM" id="MobiDB-lite"/>
    </source>
</evidence>
<keyword evidence="9 12" id="KW-0472">Membrane</keyword>
<reference evidence="15 16" key="1">
    <citation type="submission" date="2019-05" db="EMBL/GenBank/DDBJ databases">
        <title>Mikania micrantha, genome provides insights into the molecular mechanism of rapid growth.</title>
        <authorList>
            <person name="Liu B."/>
        </authorList>
    </citation>
    <scope>NUCLEOTIDE SEQUENCE [LARGE SCALE GENOMIC DNA]</scope>
    <source>
        <strain evidence="15">NLD-2019</strain>
        <tissue evidence="15">Leaf</tissue>
    </source>
</reference>
<dbReference type="OrthoDB" id="6612291at2759"/>
<evidence type="ECO:0000256" key="6">
    <source>
        <dbReference type="ARBA" id="ARBA00022723"/>
    </source>
</evidence>
<name>A0A5N6NME9_9ASTR</name>
<protein>
    <recommendedName>
        <fullName evidence="12">Cytochrome c-type biogenesis protein</fullName>
    </recommendedName>
</protein>
<dbReference type="InterPro" id="IPR038297">
    <property type="entry name" value="CcmH/CycL/NrfF/Ccl2_sf"/>
</dbReference>
<dbReference type="EMBL" id="SZYD01000011">
    <property type="protein sequence ID" value="KAD4889287.1"/>
    <property type="molecule type" value="Genomic_DNA"/>
</dbReference>
<keyword evidence="16" id="KW-1185">Reference proteome</keyword>
<evidence type="ECO:0000259" key="14">
    <source>
        <dbReference type="PROSITE" id="PS50850"/>
    </source>
</evidence>
<organism evidence="15 16">
    <name type="scientific">Mikania micrantha</name>
    <name type="common">bitter vine</name>
    <dbReference type="NCBI Taxonomy" id="192012"/>
    <lineage>
        <taxon>Eukaryota</taxon>
        <taxon>Viridiplantae</taxon>
        <taxon>Streptophyta</taxon>
        <taxon>Embryophyta</taxon>
        <taxon>Tracheophyta</taxon>
        <taxon>Spermatophyta</taxon>
        <taxon>Magnoliopsida</taxon>
        <taxon>eudicotyledons</taxon>
        <taxon>Gunneridae</taxon>
        <taxon>Pentapetalae</taxon>
        <taxon>asterids</taxon>
        <taxon>campanulids</taxon>
        <taxon>Asterales</taxon>
        <taxon>Asteraceae</taxon>
        <taxon>Asteroideae</taxon>
        <taxon>Heliantheae alliance</taxon>
        <taxon>Eupatorieae</taxon>
        <taxon>Mikania</taxon>
    </lineage>
</organism>
<feature type="transmembrane region" description="Helical" evidence="12">
    <location>
        <begin position="546"/>
        <end position="566"/>
    </location>
</feature>
<accession>A0A5N6NME9</accession>
<dbReference type="PROSITE" id="PS00216">
    <property type="entry name" value="SUGAR_TRANSPORT_1"/>
    <property type="match status" value="2"/>
</dbReference>
<comment type="caution">
    <text evidence="15">The sequence shown here is derived from an EMBL/GenBank/DDBJ whole genome shotgun (WGS) entry which is preliminary data.</text>
</comment>
<proteinExistence type="inferred from homology"/>
<evidence type="ECO:0000256" key="1">
    <source>
        <dbReference type="ARBA" id="ARBA00004141"/>
    </source>
</evidence>
<evidence type="ECO:0000256" key="3">
    <source>
        <dbReference type="ARBA" id="ARBA00022448"/>
    </source>
</evidence>
<dbReference type="PANTHER" id="PTHR23503:SF126">
    <property type="entry name" value="MAJOR FACILITATOR SUPERFAMILY (MFS) PROFILE DOMAIN-CONTAINING PROTEIN"/>
    <property type="match status" value="1"/>
</dbReference>
<dbReference type="InterPro" id="IPR020846">
    <property type="entry name" value="MFS_dom"/>
</dbReference>
<keyword evidence="3 11" id="KW-0813">Transport</keyword>
<comment type="subcellular location">
    <subcellularLocation>
        <location evidence="1">Membrane</location>
        <topology evidence="1">Multi-pass membrane protein</topology>
    </subcellularLocation>
    <subcellularLocation>
        <location evidence="12">Mitochondrion inner membrane</location>
    </subcellularLocation>
</comment>
<feature type="transmembrane region" description="Helical" evidence="12">
    <location>
        <begin position="149"/>
        <end position="171"/>
    </location>
</feature>
<evidence type="ECO:0000256" key="9">
    <source>
        <dbReference type="ARBA" id="ARBA00023136"/>
    </source>
</evidence>
<feature type="transmembrane region" description="Helical" evidence="12">
    <location>
        <begin position="426"/>
        <end position="445"/>
    </location>
</feature>
<dbReference type="Gene3D" id="1.20.1250.20">
    <property type="entry name" value="MFS general substrate transporter like domains"/>
    <property type="match status" value="1"/>
</dbReference>
<feature type="transmembrane region" description="Helical" evidence="12">
    <location>
        <begin position="388"/>
        <end position="414"/>
    </location>
</feature>
<dbReference type="InterPro" id="IPR005829">
    <property type="entry name" value="Sugar_transporter_CS"/>
</dbReference>
<evidence type="ECO:0000256" key="8">
    <source>
        <dbReference type="ARBA" id="ARBA00023004"/>
    </source>
</evidence>
<dbReference type="Proteomes" id="UP000326396">
    <property type="component" value="Linkage Group LG19"/>
</dbReference>
<dbReference type="AlphaFoldDB" id="A0A5N6NME9"/>
<dbReference type="InterPro" id="IPR003663">
    <property type="entry name" value="Sugar/inositol_transpt"/>
</dbReference>
<dbReference type="PROSITE" id="PS50850">
    <property type="entry name" value="MFS"/>
    <property type="match status" value="1"/>
</dbReference>
<keyword evidence="5 12" id="KW-0812">Transmembrane</keyword>
<comment type="similarity">
    <text evidence="2 12">Belongs to the CcmH/CycL/Ccl2/NrfF family.</text>
</comment>
<keyword evidence="6 12" id="KW-0479">Metal-binding</keyword>
<dbReference type="Gene3D" id="1.10.8.640">
    <property type="entry name" value="Cytochrome C biogenesis protein"/>
    <property type="match status" value="1"/>
</dbReference>
<feature type="region of interest" description="Disordered" evidence="13">
    <location>
        <begin position="1"/>
        <end position="49"/>
    </location>
</feature>